<evidence type="ECO:0000256" key="4">
    <source>
        <dbReference type="ARBA" id="ARBA00023004"/>
    </source>
</evidence>
<evidence type="ECO:0000256" key="1">
    <source>
        <dbReference type="ARBA" id="ARBA00008056"/>
    </source>
</evidence>
<name>A0A803MYI5_CHEQI</name>
<dbReference type="PANTHER" id="PTHR10209:SF866">
    <property type="entry name" value="1-AMINOCYCLOPROPANE-1-CARBOXYLATE OXIDASE HOMOLOG 1-LIKE"/>
    <property type="match status" value="1"/>
</dbReference>
<keyword evidence="4" id="KW-0408">Iron</keyword>
<dbReference type="Gene3D" id="2.60.120.330">
    <property type="entry name" value="B-lactam Antibiotic, Isopenicillin N Synthase, Chain"/>
    <property type="match status" value="2"/>
</dbReference>
<evidence type="ECO:0000256" key="3">
    <source>
        <dbReference type="ARBA" id="ARBA00023002"/>
    </source>
</evidence>
<sequence length="180" mass="20473">MRLRKVNSNADLYSEPATNWRDTFGCMMIPNPPRLDELPPPCREILPEYTSQLMKLGKVLFGLLSESLGLQQTHLYDMGCSEGLNVSDQIGGLQVLHRDHWIDVPPTPGALVINIGDHLQNIEVVEKVNLDNDGDCCLDDDELGDDDVEFELTPEEFEASWMGVMEEYKLKEKECYSWLE</sequence>
<dbReference type="SUPFAM" id="SSF51197">
    <property type="entry name" value="Clavaminate synthase-like"/>
    <property type="match status" value="1"/>
</dbReference>
<reference evidence="6" key="1">
    <citation type="journal article" date="2017" name="Nature">
        <title>The genome of Chenopodium quinoa.</title>
        <authorList>
            <person name="Jarvis D.E."/>
            <person name="Ho Y.S."/>
            <person name="Lightfoot D.J."/>
            <person name="Schmoeckel S.M."/>
            <person name="Li B."/>
            <person name="Borm T.J.A."/>
            <person name="Ohyanagi H."/>
            <person name="Mineta K."/>
            <person name="Michell C.T."/>
            <person name="Saber N."/>
            <person name="Kharbatia N.M."/>
            <person name="Rupper R.R."/>
            <person name="Sharp A.R."/>
            <person name="Dally N."/>
            <person name="Boughton B.A."/>
            <person name="Woo Y.H."/>
            <person name="Gao G."/>
            <person name="Schijlen E.G.W.M."/>
            <person name="Guo X."/>
            <person name="Momin A.A."/>
            <person name="Negrao S."/>
            <person name="Al-Babili S."/>
            <person name="Gehring C."/>
            <person name="Roessner U."/>
            <person name="Jung C."/>
            <person name="Murphy K."/>
            <person name="Arold S.T."/>
            <person name="Gojobori T."/>
            <person name="van der Linden C.G."/>
            <person name="van Loo E.N."/>
            <person name="Jellen E.N."/>
            <person name="Maughan P.J."/>
            <person name="Tester M."/>
        </authorList>
    </citation>
    <scope>NUCLEOTIDE SEQUENCE [LARGE SCALE GENOMIC DNA]</scope>
    <source>
        <strain evidence="6">cv. PI 614886</strain>
    </source>
</reference>
<organism evidence="6 7">
    <name type="scientific">Chenopodium quinoa</name>
    <name type="common">Quinoa</name>
    <dbReference type="NCBI Taxonomy" id="63459"/>
    <lineage>
        <taxon>Eukaryota</taxon>
        <taxon>Viridiplantae</taxon>
        <taxon>Streptophyta</taxon>
        <taxon>Embryophyta</taxon>
        <taxon>Tracheophyta</taxon>
        <taxon>Spermatophyta</taxon>
        <taxon>Magnoliopsida</taxon>
        <taxon>eudicotyledons</taxon>
        <taxon>Gunneridae</taxon>
        <taxon>Pentapetalae</taxon>
        <taxon>Caryophyllales</taxon>
        <taxon>Chenopodiaceae</taxon>
        <taxon>Chenopodioideae</taxon>
        <taxon>Atripliceae</taxon>
        <taxon>Chenopodium</taxon>
    </lineage>
</organism>
<keyword evidence="2" id="KW-0479">Metal-binding</keyword>
<evidence type="ECO:0000313" key="7">
    <source>
        <dbReference type="Proteomes" id="UP000596660"/>
    </source>
</evidence>
<evidence type="ECO:0000313" key="6">
    <source>
        <dbReference type="EnsemblPlants" id="AUR62037265-RA:cds"/>
    </source>
</evidence>
<dbReference type="Proteomes" id="UP000596660">
    <property type="component" value="Unplaced"/>
</dbReference>
<dbReference type="EnsemblPlants" id="AUR62037265-RA">
    <property type="protein sequence ID" value="AUR62037265-RA:cds"/>
    <property type="gene ID" value="AUR62037265"/>
</dbReference>
<evidence type="ECO:0000259" key="5">
    <source>
        <dbReference type="Pfam" id="PF03171"/>
    </source>
</evidence>
<keyword evidence="3" id="KW-0560">Oxidoreductase</keyword>
<accession>A0A803MYI5</accession>
<dbReference type="AlphaFoldDB" id="A0A803MYI5"/>
<evidence type="ECO:0000256" key="2">
    <source>
        <dbReference type="ARBA" id="ARBA00022723"/>
    </source>
</evidence>
<dbReference type="InterPro" id="IPR044861">
    <property type="entry name" value="IPNS-like_FE2OG_OXY"/>
</dbReference>
<dbReference type="GO" id="GO:0046872">
    <property type="term" value="F:metal ion binding"/>
    <property type="evidence" value="ECO:0007669"/>
    <property type="project" value="UniProtKB-KW"/>
</dbReference>
<comment type="similarity">
    <text evidence="1">Belongs to the iron/ascorbate-dependent oxidoreductase family.</text>
</comment>
<protein>
    <recommendedName>
        <fullName evidence="5">Isopenicillin N synthase-like Fe(2+) 2OG dioxygenase domain-containing protein</fullName>
    </recommendedName>
</protein>
<proteinExistence type="inferred from homology"/>
<dbReference type="PANTHER" id="PTHR10209">
    <property type="entry name" value="OXIDOREDUCTASE, 2OG-FE II OXYGENASE FAMILY PROTEIN"/>
    <property type="match status" value="1"/>
</dbReference>
<dbReference type="Pfam" id="PF03171">
    <property type="entry name" value="2OG-FeII_Oxy"/>
    <property type="match status" value="1"/>
</dbReference>
<dbReference type="GO" id="GO:0016491">
    <property type="term" value="F:oxidoreductase activity"/>
    <property type="evidence" value="ECO:0007669"/>
    <property type="project" value="UniProtKB-KW"/>
</dbReference>
<dbReference type="InterPro" id="IPR027443">
    <property type="entry name" value="IPNS-like_sf"/>
</dbReference>
<reference evidence="6" key="2">
    <citation type="submission" date="2021-03" db="UniProtKB">
        <authorList>
            <consortium name="EnsemblPlants"/>
        </authorList>
    </citation>
    <scope>IDENTIFICATION</scope>
</reference>
<dbReference type="Gramene" id="AUR62037265-RA">
    <property type="protein sequence ID" value="AUR62037265-RA:cds"/>
    <property type="gene ID" value="AUR62037265"/>
</dbReference>
<feature type="domain" description="Isopenicillin N synthase-like Fe(2+) 2OG dioxygenase" evidence="5">
    <location>
        <begin position="85"/>
        <end position="120"/>
    </location>
</feature>
<keyword evidence="7" id="KW-1185">Reference proteome</keyword>